<reference evidence="1" key="1">
    <citation type="submission" date="2023-07" db="EMBL/GenBank/DDBJ databases">
        <authorList>
            <consortium name="AG Swart"/>
            <person name="Singh M."/>
            <person name="Singh A."/>
            <person name="Seah K."/>
            <person name="Emmerich C."/>
        </authorList>
    </citation>
    <scope>NUCLEOTIDE SEQUENCE</scope>
    <source>
        <strain evidence="1">DP1</strain>
    </source>
</reference>
<proteinExistence type="predicted"/>
<organism evidence="1 2">
    <name type="scientific">Euplotes crassus</name>
    <dbReference type="NCBI Taxonomy" id="5936"/>
    <lineage>
        <taxon>Eukaryota</taxon>
        <taxon>Sar</taxon>
        <taxon>Alveolata</taxon>
        <taxon>Ciliophora</taxon>
        <taxon>Intramacronucleata</taxon>
        <taxon>Spirotrichea</taxon>
        <taxon>Hypotrichia</taxon>
        <taxon>Euplotida</taxon>
        <taxon>Euplotidae</taxon>
        <taxon>Moneuplotes</taxon>
    </lineage>
</organism>
<sequence>MEEIMFCQLNFSCRTYQERIEVYINQKSSFRSLCLLKQSR</sequence>
<dbReference type="EMBL" id="CAMPGE010025139">
    <property type="protein sequence ID" value="CAI2382924.1"/>
    <property type="molecule type" value="Genomic_DNA"/>
</dbReference>
<dbReference type="AlphaFoldDB" id="A0AAD2D6B4"/>
<protein>
    <submittedName>
        <fullName evidence="1">Uncharacterized protein</fullName>
    </submittedName>
</protein>
<keyword evidence="2" id="KW-1185">Reference proteome</keyword>
<gene>
    <name evidence="1" type="ORF">ECRASSUSDP1_LOCUS24414</name>
</gene>
<evidence type="ECO:0000313" key="2">
    <source>
        <dbReference type="Proteomes" id="UP001295684"/>
    </source>
</evidence>
<evidence type="ECO:0000313" key="1">
    <source>
        <dbReference type="EMBL" id="CAI2382924.1"/>
    </source>
</evidence>
<dbReference type="Proteomes" id="UP001295684">
    <property type="component" value="Unassembled WGS sequence"/>
</dbReference>
<name>A0AAD2D6B4_EUPCR</name>
<comment type="caution">
    <text evidence="1">The sequence shown here is derived from an EMBL/GenBank/DDBJ whole genome shotgun (WGS) entry which is preliminary data.</text>
</comment>
<accession>A0AAD2D6B4</accession>